<keyword evidence="3" id="KW-1185">Reference proteome</keyword>
<name>A0ABR2KYI4_9EUKA</name>
<organism evidence="2 3">
    <name type="scientific">Tritrichomonas musculus</name>
    <dbReference type="NCBI Taxonomy" id="1915356"/>
    <lineage>
        <taxon>Eukaryota</taxon>
        <taxon>Metamonada</taxon>
        <taxon>Parabasalia</taxon>
        <taxon>Tritrichomonadida</taxon>
        <taxon>Tritrichomonadidae</taxon>
        <taxon>Tritrichomonas</taxon>
    </lineage>
</organism>
<dbReference type="EMBL" id="JAPFFF010000002">
    <property type="protein sequence ID" value="KAK8896183.1"/>
    <property type="molecule type" value="Genomic_DNA"/>
</dbReference>
<evidence type="ECO:0000313" key="3">
    <source>
        <dbReference type="Proteomes" id="UP001470230"/>
    </source>
</evidence>
<evidence type="ECO:0000313" key="2">
    <source>
        <dbReference type="EMBL" id="KAK8896183.1"/>
    </source>
</evidence>
<feature type="coiled-coil region" evidence="1">
    <location>
        <begin position="259"/>
        <end position="286"/>
    </location>
</feature>
<dbReference type="Gene3D" id="2.60.120.260">
    <property type="entry name" value="Galactose-binding domain-like"/>
    <property type="match status" value="1"/>
</dbReference>
<comment type="caution">
    <text evidence="2">The sequence shown here is derived from an EMBL/GenBank/DDBJ whole genome shotgun (WGS) entry which is preliminary data.</text>
</comment>
<sequence>MSNTIEYETPINNFKRITQKDDSDEFCFILKIRSCPSKESKISTTMNKARIISNKINCMYQIDPTINQYEIEIPSLLLRNNTEEYSEEEIHNISILIAKLLKSTTEQVTFSKEEETRVKILFHLLGEIKYDDSDIKFENINECMSYLSTDFHYESIKFLSKHLFDIIKEGQLFHLNESLIIEIIDEYFNSKSNDEPSQQEKEEEIFEQLCSSGECGIVIHFLLRIGVCKSTKDMIEYILEHLSDEIISREMNQIVREFIFHLSEMKEKIEKKKKKQEKQEKKEKESIETIEYEGDELKGIISHLKEKHGSDLFDKGEINIRDIGTHHQVGGSLSNLIKYDNDHINEHYYNNGGGNPLPNSNEGWIEFDFKNRKVKLTSYTLRTSGNCQNSSYHAKSWRIVGSNDGKSWELINQQVNNSSLNDCYRQHRFECNNNNQYYRFIRYIQDDSWCSQREHNIYLTCVEFFGSISEQQI</sequence>
<reference evidence="2 3" key="1">
    <citation type="submission" date="2024-04" db="EMBL/GenBank/DDBJ databases">
        <title>Tritrichomonas musculus Genome.</title>
        <authorList>
            <person name="Alves-Ferreira E."/>
            <person name="Grigg M."/>
            <person name="Lorenzi H."/>
            <person name="Galac M."/>
        </authorList>
    </citation>
    <scope>NUCLEOTIDE SEQUENCE [LARGE SCALE GENOMIC DNA]</scope>
    <source>
        <strain evidence="2 3">EAF2021</strain>
    </source>
</reference>
<dbReference type="SUPFAM" id="SSF49785">
    <property type="entry name" value="Galactose-binding domain-like"/>
    <property type="match status" value="1"/>
</dbReference>
<gene>
    <name evidence="2" type="ORF">M9Y10_014078</name>
</gene>
<dbReference type="Proteomes" id="UP001470230">
    <property type="component" value="Unassembled WGS sequence"/>
</dbReference>
<evidence type="ECO:0008006" key="4">
    <source>
        <dbReference type="Google" id="ProtNLM"/>
    </source>
</evidence>
<accession>A0ABR2KYI4</accession>
<evidence type="ECO:0000256" key="1">
    <source>
        <dbReference type="SAM" id="Coils"/>
    </source>
</evidence>
<keyword evidence="1" id="KW-0175">Coiled coil</keyword>
<protein>
    <recommendedName>
        <fullName evidence="4">F5/8 type C domain-containing protein</fullName>
    </recommendedName>
</protein>
<proteinExistence type="predicted"/>
<dbReference type="InterPro" id="IPR008979">
    <property type="entry name" value="Galactose-bd-like_sf"/>
</dbReference>